<keyword evidence="1" id="KW-0472">Membrane</keyword>
<proteinExistence type="predicted"/>
<evidence type="ECO:0000256" key="1">
    <source>
        <dbReference type="SAM" id="Phobius"/>
    </source>
</evidence>
<evidence type="ECO:0000313" key="3">
    <source>
        <dbReference type="Proteomes" id="UP000192756"/>
    </source>
</evidence>
<sequence>MKPQHISLAYLRLLAAFLVCTIAGSLLKIFHIGGLFGNVLIGMGMLIALISIFLLVYNAFFRGTTK</sequence>
<feature type="transmembrane region" description="Helical" evidence="1">
    <location>
        <begin position="12"/>
        <end position="33"/>
    </location>
</feature>
<dbReference type="EMBL" id="FWXT01000001">
    <property type="protein sequence ID" value="SMC45478.1"/>
    <property type="molecule type" value="Genomic_DNA"/>
</dbReference>
<keyword evidence="3" id="KW-1185">Reference proteome</keyword>
<dbReference type="Proteomes" id="UP000192756">
    <property type="component" value="Unassembled WGS sequence"/>
</dbReference>
<feature type="transmembrane region" description="Helical" evidence="1">
    <location>
        <begin position="39"/>
        <end position="60"/>
    </location>
</feature>
<reference evidence="3" key="1">
    <citation type="submission" date="2017-04" db="EMBL/GenBank/DDBJ databases">
        <authorList>
            <person name="Varghese N."/>
            <person name="Submissions S."/>
        </authorList>
    </citation>
    <scope>NUCLEOTIDE SEQUENCE [LARGE SCALE GENOMIC DNA]</scope>
    <source>
        <strain evidence="3">DSM 12126</strain>
    </source>
</reference>
<evidence type="ECO:0008006" key="4">
    <source>
        <dbReference type="Google" id="ProtNLM"/>
    </source>
</evidence>
<dbReference type="AlphaFoldDB" id="A0A1W1ZBS7"/>
<keyword evidence="1" id="KW-1133">Transmembrane helix</keyword>
<evidence type="ECO:0000313" key="2">
    <source>
        <dbReference type="EMBL" id="SMC45478.1"/>
    </source>
</evidence>
<keyword evidence="1" id="KW-0812">Transmembrane</keyword>
<gene>
    <name evidence="2" type="ORF">SAMN04488524_0540</name>
</gene>
<accession>A0A1W1ZBS7</accession>
<protein>
    <recommendedName>
        <fullName evidence="4">DUF202 domain-containing protein</fullName>
    </recommendedName>
</protein>
<organism evidence="2 3">
    <name type="scientific">Pedobacter africanus</name>
    <dbReference type="NCBI Taxonomy" id="151894"/>
    <lineage>
        <taxon>Bacteria</taxon>
        <taxon>Pseudomonadati</taxon>
        <taxon>Bacteroidota</taxon>
        <taxon>Sphingobacteriia</taxon>
        <taxon>Sphingobacteriales</taxon>
        <taxon>Sphingobacteriaceae</taxon>
        <taxon>Pedobacter</taxon>
    </lineage>
</organism>
<name>A0A1W1ZBS7_9SPHI</name>